<evidence type="ECO:0000256" key="1">
    <source>
        <dbReference type="SAM" id="MobiDB-lite"/>
    </source>
</evidence>
<organism evidence="2 3">
    <name type="scientific">Candidatus Methylospira mobilis</name>
    <dbReference type="NCBI Taxonomy" id="1808979"/>
    <lineage>
        <taxon>Bacteria</taxon>
        <taxon>Pseudomonadati</taxon>
        <taxon>Pseudomonadota</taxon>
        <taxon>Gammaproteobacteria</taxon>
        <taxon>Methylococcales</taxon>
        <taxon>Methylococcaceae</taxon>
        <taxon>Candidatus Methylospira</taxon>
    </lineage>
</organism>
<reference evidence="2 3" key="1">
    <citation type="submission" date="2019-09" db="EMBL/GenBank/DDBJ databases">
        <title>Ecophysiology of the spiral-shaped methanotroph Methylospira mobilis as revealed by the complete genome sequence.</title>
        <authorList>
            <person name="Oshkin I.Y."/>
            <person name="Dedysh S.N."/>
            <person name="Miroshnikov K."/>
            <person name="Danilova O.V."/>
            <person name="Hakobyan A."/>
            <person name="Liesack W."/>
        </authorList>
    </citation>
    <scope>NUCLEOTIDE SEQUENCE [LARGE SCALE GENOMIC DNA]</scope>
    <source>
        <strain evidence="2 3">Shm1</strain>
    </source>
</reference>
<name>A0A5Q0BFH4_9GAMM</name>
<keyword evidence="3" id="KW-1185">Reference proteome</keyword>
<dbReference type="Pfam" id="PF03646">
    <property type="entry name" value="FlaG"/>
    <property type="match status" value="1"/>
</dbReference>
<sequence length="138" mass="13863">MSISALGSTGALTAAPTNIPSQPGTTAATSASSAPDPIATPTPGTVSPVADASSGYLSAETVKKAAATVEKFINSQQNVQTQLSLDKSSGLEVVKVTDTATHQEIAQYPSKEIVALAQAINELQGLISTTGVLHNSTA</sequence>
<dbReference type="InterPro" id="IPR005186">
    <property type="entry name" value="FlaG"/>
</dbReference>
<gene>
    <name evidence="2" type="ORF">F6R98_03915</name>
</gene>
<dbReference type="AlphaFoldDB" id="A0A5Q0BFH4"/>
<dbReference type="SUPFAM" id="SSF160214">
    <property type="entry name" value="FlaG-like"/>
    <property type="match status" value="1"/>
</dbReference>
<feature type="compositionally biased region" description="Low complexity" evidence="1">
    <location>
        <begin position="20"/>
        <end position="43"/>
    </location>
</feature>
<feature type="compositionally biased region" description="Polar residues" evidence="1">
    <location>
        <begin position="1"/>
        <end position="19"/>
    </location>
</feature>
<protein>
    <submittedName>
        <fullName evidence="2">Flagellar protein FlaG</fullName>
    </submittedName>
</protein>
<keyword evidence="2" id="KW-0282">Flagellum</keyword>
<dbReference type="InterPro" id="IPR035924">
    <property type="entry name" value="FlaG-like_sf"/>
</dbReference>
<keyword evidence="2" id="KW-0966">Cell projection</keyword>
<proteinExistence type="predicted"/>
<keyword evidence="2" id="KW-0969">Cilium</keyword>
<dbReference type="EMBL" id="CP044205">
    <property type="protein sequence ID" value="QFY41882.1"/>
    <property type="molecule type" value="Genomic_DNA"/>
</dbReference>
<dbReference type="KEGG" id="mmob:F6R98_03915"/>
<feature type="region of interest" description="Disordered" evidence="1">
    <location>
        <begin position="1"/>
        <end position="51"/>
    </location>
</feature>
<evidence type="ECO:0000313" key="3">
    <source>
        <dbReference type="Proteomes" id="UP000325755"/>
    </source>
</evidence>
<dbReference type="InParanoid" id="A0A5Q0BFH4"/>
<dbReference type="RefSeq" id="WP_153247865.1">
    <property type="nucleotide sequence ID" value="NZ_CP044205.1"/>
</dbReference>
<accession>A0A5Q0BFH4</accession>
<evidence type="ECO:0000313" key="2">
    <source>
        <dbReference type="EMBL" id="QFY41882.1"/>
    </source>
</evidence>
<dbReference type="Gene3D" id="3.30.160.170">
    <property type="entry name" value="FlaG-like"/>
    <property type="match status" value="1"/>
</dbReference>
<dbReference type="Proteomes" id="UP000325755">
    <property type="component" value="Chromosome"/>
</dbReference>